<organism evidence="2 3">
    <name type="scientific">Apatococcus lobatus</name>
    <dbReference type="NCBI Taxonomy" id="904363"/>
    <lineage>
        <taxon>Eukaryota</taxon>
        <taxon>Viridiplantae</taxon>
        <taxon>Chlorophyta</taxon>
        <taxon>core chlorophytes</taxon>
        <taxon>Trebouxiophyceae</taxon>
        <taxon>Chlorellales</taxon>
        <taxon>Chlorellaceae</taxon>
        <taxon>Apatococcus</taxon>
    </lineage>
</organism>
<accession>A0AAW1R0F8</accession>
<feature type="compositionally biased region" description="Basic residues" evidence="1">
    <location>
        <begin position="169"/>
        <end position="190"/>
    </location>
</feature>
<feature type="region of interest" description="Disordered" evidence="1">
    <location>
        <begin position="134"/>
        <end position="190"/>
    </location>
</feature>
<evidence type="ECO:0000313" key="2">
    <source>
        <dbReference type="EMBL" id="KAK9827053.1"/>
    </source>
</evidence>
<keyword evidence="3" id="KW-1185">Reference proteome</keyword>
<comment type="caution">
    <text evidence="2">The sequence shown here is derived from an EMBL/GenBank/DDBJ whole genome shotgun (WGS) entry which is preliminary data.</text>
</comment>
<dbReference type="EMBL" id="JALJOS010000019">
    <property type="protein sequence ID" value="KAK9827053.1"/>
    <property type="molecule type" value="Genomic_DNA"/>
</dbReference>
<proteinExistence type="predicted"/>
<dbReference type="AlphaFoldDB" id="A0AAW1R0F8"/>
<name>A0AAW1R0F8_9CHLO</name>
<sequence>MQGFEIGAYYPPHTRKRQRAQHVDPAPISFGNSARRIQTAWRRHRLAETMRSYAGAALPGVPEPRTRAQVANRLRAIAVMERRMGQPGKTSADNYPEPEVTPNQVWIAQLARQHSAEMARQGDMSPTSAWIAEANASQRSARRRGRKRKGGAPMSLTSASIAEAGALQRRAKRGRKRKRMQKGSRGRRRH</sequence>
<evidence type="ECO:0000313" key="3">
    <source>
        <dbReference type="Proteomes" id="UP001438707"/>
    </source>
</evidence>
<reference evidence="2 3" key="1">
    <citation type="journal article" date="2024" name="Nat. Commun.">
        <title>Phylogenomics reveals the evolutionary origins of lichenization in chlorophyte algae.</title>
        <authorList>
            <person name="Puginier C."/>
            <person name="Libourel C."/>
            <person name="Otte J."/>
            <person name="Skaloud P."/>
            <person name="Haon M."/>
            <person name="Grisel S."/>
            <person name="Petersen M."/>
            <person name="Berrin J.G."/>
            <person name="Delaux P.M."/>
            <person name="Dal Grande F."/>
            <person name="Keller J."/>
        </authorList>
    </citation>
    <scope>NUCLEOTIDE SEQUENCE [LARGE SCALE GENOMIC DNA]</scope>
    <source>
        <strain evidence="2 3">SAG 2145</strain>
    </source>
</reference>
<dbReference type="Proteomes" id="UP001438707">
    <property type="component" value="Unassembled WGS sequence"/>
</dbReference>
<gene>
    <name evidence="2" type="ORF">WJX74_004760</name>
</gene>
<feature type="compositionally biased region" description="Basic residues" evidence="1">
    <location>
        <begin position="140"/>
        <end position="150"/>
    </location>
</feature>
<protein>
    <submittedName>
        <fullName evidence="2">Uncharacterized protein</fullName>
    </submittedName>
</protein>
<evidence type="ECO:0000256" key="1">
    <source>
        <dbReference type="SAM" id="MobiDB-lite"/>
    </source>
</evidence>